<keyword evidence="3" id="KW-1185">Reference proteome</keyword>
<comment type="caution">
    <text evidence="2">The sequence shown here is derived from an EMBL/GenBank/DDBJ whole genome shotgun (WGS) entry which is preliminary data.</text>
</comment>
<evidence type="ECO:0000313" key="2">
    <source>
        <dbReference type="EMBL" id="TDQ41620.1"/>
    </source>
</evidence>
<dbReference type="GO" id="GO:0008081">
    <property type="term" value="F:phosphoric diester hydrolase activity"/>
    <property type="evidence" value="ECO:0007669"/>
    <property type="project" value="InterPro"/>
</dbReference>
<accession>A0A4R6U550</accession>
<dbReference type="GO" id="GO:0006629">
    <property type="term" value="P:lipid metabolic process"/>
    <property type="evidence" value="ECO:0007669"/>
    <property type="project" value="InterPro"/>
</dbReference>
<reference evidence="2 3" key="1">
    <citation type="submission" date="2019-03" db="EMBL/GenBank/DDBJ databases">
        <title>Genomic Encyclopedia of Type Strains, Phase IV (KMG-IV): sequencing the most valuable type-strain genomes for metagenomic binning, comparative biology and taxonomic classification.</title>
        <authorList>
            <person name="Goeker M."/>
        </authorList>
    </citation>
    <scope>NUCLEOTIDE SEQUENCE [LARGE SCALE GENOMIC DNA]</scope>
    <source>
        <strain evidence="2 3">DSM 28697</strain>
    </source>
</reference>
<dbReference type="RefSeq" id="WP_166639168.1">
    <property type="nucleotide sequence ID" value="NZ_SNYJ01000003.1"/>
</dbReference>
<sequence length="239" mass="26314">MDIFAHRGASKAAPENTMASFQLALANDSDGVELDVHLSADGVPVVIHDNTLLRTAGIDAEVHTLSAADLTKCNANGRWKGLHTPIPTLDKVLQWGMHTPLLFNIELKSSPTNDAHAPEKVLESVFQYSLQKRCIVSSFSAELLTHVKKVDDAIETAWLPSGPVREWSAQANACRANGIHMNQRFANKRLVSRLRSEQLYVRVYTVNTALGTMLARRMGFDGVITDKPAMARAVMKRQS</sequence>
<gene>
    <name evidence="2" type="ORF">EV213_103199</name>
</gene>
<name>A0A4R6U550_9BACI</name>
<dbReference type="SUPFAM" id="SSF51695">
    <property type="entry name" value="PLC-like phosphodiesterases"/>
    <property type="match status" value="1"/>
</dbReference>
<dbReference type="PROSITE" id="PS51704">
    <property type="entry name" value="GP_PDE"/>
    <property type="match status" value="1"/>
</dbReference>
<evidence type="ECO:0000259" key="1">
    <source>
        <dbReference type="PROSITE" id="PS51704"/>
    </source>
</evidence>
<organism evidence="2 3">
    <name type="scientific">Aureibacillus halotolerans</name>
    <dbReference type="NCBI Taxonomy" id="1508390"/>
    <lineage>
        <taxon>Bacteria</taxon>
        <taxon>Bacillati</taxon>
        <taxon>Bacillota</taxon>
        <taxon>Bacilli</taxon>
        <taxon>Bacillales</taxon>
        <taxon>Bacillaceae</taxon>
        <taxon>Aureibacillus</taxon>
    </lineage>
</organism>
<dbReference type="Proteomes" id="UP000295632">
    <property type="component" value="Unassembled WGS sequence"/>
</dbReference>
<dbReference type="InterPro" id="IPR017946">
    <property type="entry name" value="PLC-like_Pdiesterase_TIM-brl"/>
</dbReference>
<dbReference type="AlphaFoldDB" id="A0A4R6U550"/>
<proteinExistence type="predicted"/>
<dbReference type="Pfam" id="PF03009">
    <property type="entry name" value="GDPD"/>
    <property type="match status" value="1"/>
</dbReference>
<protein>
    <submittedName>
        <fullName evidence="2">Glycerophosphoryl diester phosphodiesterase</fullName>
    </submittedName>
</protein>
<dbReference type="EMBL" id="SNYJ01000003">
    <property type="protein sequence ID" value="TDQ41620.1"/>
    <property type="molecule type" value="Genomic_DNA"/>
</dbReference>
<dbReference type="PANTHER" id="PTHR46211:SF1">
    <property type="entry name" value="GLYCEROPHOSPHODIESTER PHOSPHODIESTERASE, CYTOPLASMIC"/>
    <property type="match status" value="1"/>
</dbReference>
<dbReference type="Gene3D" id="3.20.20.190">
    <property type="entry name" value="Phosphatidylinositol (PI) phosphodiesterase"/>
    <property type="match status" value="1"/>
</dbReference>
<evidence type="ECO:0000313" key="3">
    <source>
        <dbReference type="Proteomes" id="UP000295632"/>
    </source>
</evidence>
<dbReference type="InterPro" id="IPR030395">
    <property type="entry name" value="GP_PDE_dom"/>
</dbReference>
<dbReference type="PANTHER" id="PTHR46211">
    <property type="entry name" value="GLYCEROPHOSPHORYL DIESTER PHOSPHODIESTERASE"/>
    <property type="match status" value="1"/>
</dbReference>
<feature type="domain" description="GP-PDE" evidence="1">
    <location>
        <begin position="1"/>
        <end position="235"/>
    </location>
</feature>